<protein>
    <submittedName>
        <fullName evidence="1">Uncharacterized protein</fullName>
    </submittedName>
</protein>
<organism evidence="1 2">
    <name type="scientific">Candidatus Danuiimicrobium aquiferis</name>
    <dbReference type="NCBI Taxonomy" id="1801832"/>
    <lineage>
        <taxon>Bacteria</taxon>
        <taxon>Pseudomonadati</taxon>
        <taxon>Candidatus Omnitrophota</taxon>
        <taxon>Candidatus Danuiimicrobium</taxon>
    </lineage>
</organism>
<accession>A0A1G1KRJ2</accession>
<proteinExistence type="predicted"/>
<dbReference type="EMBL" id="MHFR01000060">
    <property type="protein sequence ID" value="OGW95574.1"/>
    <property type="molecule type" value="Genomic_DNA"/>
</dbReference>
<name>A0A1G1KRJ2_9BACT</name>
<sequence>MCKNRPFHDKKLKNNSKSNNVLTINVQKHPLPHVQIKNNPNKSLPNRAKVLQKRAQKTNSLEKNTKMEERELVFWAGCLFRTKLRGEEGIRKTTTNAS</sequence>
<evidence type="ECO:0000313" key="2">
    <source>
        <dbReference type="Proteomes" id="UP000178187"/>
    </source>
</evidence>
<gene>
    <name evidence="1" type="ORF">A3G33_11255</name>
</gene>
<dbReference type="AlphaFoldDB" id="A0A1G1KRJ2"/>
<comment type="caution">
    <text evidence="1">The sequence shown here is derived from an EMBL/GenBank/DDBJ whole genome shotgun (WGS) entry which is preliminary data.</text>
</comment>
<evidence type="ECO:0000313" key="1">
    <source>
        <dbReference type="EMBL" id="OGW95574.1"/>
    </source>
</evidence>
<reference evidence="1 2" key="1">
    <citation type="journal article" date="2016" name="Nat. Commun.">
        <title>Thousands of microbial genomes shed light on interconnected biogeochemical processes in an aquifer system.</title>
        <authorList>
            <person name="Anantharaman K."/>
            <person name="Brown C.T."/>
            <person name="Hug L.A."/>
            <person name="Sharon I."/>
            <person name="Castelle C.J."/>
            <person name="Probst A.J."/>
            <person name="Thomas B.C."/>
            <person name="Singh A."/>
            <person name="Wilkins M.J."/>
            <person name="Karaoz U."/>
            <person name="Brodie E.L."/>
            <person name="Williams K.H."/>
            <person name="Hubbard S.S."/>
            <person name="Banfield J.F."/>
        </authorList>
    </citation>
    <scope>NUCLEOTIDE SEQUENCE [LARGE SCALE GENOMIC DNA]</scope>
</reference>
<dbReference type="Proteomes" id="UP000178187">
    <property type="component" value="Unassembled WGS sequence"/>
</dbReference>